<dbReference type="Pfam" id="PF00501">
    <property type="entry name" value="AMP-binding"/>
    <property type="match status" value="1"/>
</dbReference>
<dbReference type="InterPro" id="IPR000873">
    <property type="entry name" value="AMP-dep_synth/lig_dom"/>
</dbReference>
<dbReference type="OrthoDB" id="9803968at2"/>
<dbReference type="EMBL" id="VDFW01000018">
    <property type="protein sequence ID" value="TNC23773.1"/>
    <property type="molecule type" value="Genomic_DNA"/>
</dbReference>
<name>A0A5C4LYI7_9PSEU</name>
<dbReference type="PROSITE" id="PS00455">
    <property type="entry name" value="AMP_BINDING"/>
    <property type="match status" value="1"/>
</dbReference>
<feature type="domain" description="AMP-binding enzyme C-terminal" evidence="2">
    <location>
        <begin position="415"/>
        <end position="491"/>
    </location>
</feature>
<dbReference type="InterPro" id="IPR025110">
    <property type="entry name" value="AMP-bd_C"/>
</dbReference>
<dbReference type="Proteomes" id="UP000305546">
    <property type="component" value="Unassembled WGS sequence"/>
</dbReference>
<protein>
    <submittedName>
        <fullName evidence="3">Long-chain fatty acid--CoA ligase</fullName>
    </submittedName>
</protein>
<dbReference type="InterPro" id="IPR050237">
    <property type="entry name" value="ATP-dep_AMP-bd_enzyme"/>
</dbReference>
<dbReference type="PANTHER" id="PTHR43767">
    <property type="entry name" value="LONG-CHAIN-FATTY-ACID--COA LIGASE"/>
    <property type="match status" value="1"/>
</dbReference>
<evidence type="ECO:0000259" key="2">
    <source>
        <dbReference type="Pfam" id="PF13193"/>
    </source>
</evidence>
<feature type="domain" description="AMP-dependent synthetase/ligase" evidence="1">
    <location>
        <begin position="9"/>
        <end position="365"/>
    </location>
</feature>
<sequence>MDVPSLMRQAVAFNRDRVAVITEHETFTFEQMWARGVRLANALRDLGVRPGDRVAGLEDNNLGAADLFLGAAIAGAVRVPLYARNSAESHGHMIEQTGTSVVLTDQAYADSVAELPSTSDCLRHVVVRDDDYEKWLAGRSDTDPMVDVDSDAWYIIRHSAGTTGRPKGVGYTQHDWLVNCRNWFYRLPNLDWESVVGHAGPISHASGYLFLPAWLHGSTNLLFGSFDPVKVLGMLERHRVTHMFAPPSMVQMLAAEPSAAQRDLAALQCILVGGAPITDSTANAGRRVFGDVLYQVFGQTEAVPLTVMTPQEWFGEFPGSTPMRAAGRVLPFARIEARDVDGTVLPIGEEGELYAKVESQMRGFWGDDELTATRLVDGWVRTRDIGRIDENGFVYILDRADDMIVSGGFNIWPAELETVINDHPEVIEVAVFAIPHEKWGETPMAVCRVEEGATVTEEGVIDLVRTRLGSYKKPSKVELTTEPLPKNVVGKLLRKALREPHWQAHGKRVSGA</sequence>
<keyword evidence="4" id="KW-1185">Reference proteome</keyword>
<gene>
    <name evidence="3" type="ORF">FG385_20685</name>
</gene>
<dbReference type="RefSeq" id="WP_139098413.1">
    <property type="nucleotide sequence ID" value="NZ_VDFW01000018.1"/>
</dbReference>
<evidence type="ECO:0000313" key="3">
    <source>
        <dbReference type="EMBL" id="TNC23773.1"/>
    </source>
</evidence>
<dbReference type="Gene3D" id="3.30.300.30">
    <property type="match status" value="1"/>
</dbReference>
<proteinExistence type="predicted"/>
<keyword evidence="3" id="KW-0436">Ligase</keyword>
<dbReference type="GO" id="GO:0016878">
    <property type="term" value="F:acid-thiol ligase activity"/>
    <property type="evidence" value="ECO:0007669"/>
    <property type="project" value="UniProtKB-ARBA"/>
</dbReference>
<evidence type="ECO:0000259" key="1">
    <source>
        <dbReference type="Pfam" id="PF00501"/>
    </source>
</evidence>
<dbReference type="PANTHER" id="PTHR43767:SF1">
    <property type="entry name" value="NONRIBOSOMAL PEPTIDE SYNTHASE PES1 (EUROFUNG)-RELATED"/>
    <property type="match status" value="1"/>
</dbReference>
<dbReference type="Pfam" id="PF13193">
    <property type="entry name" value="AMP-binding_C"/>
    <property type="match status" value="1"/>
</dbReference>
<evidence type="ECO:0000313" key="4">
    <source>
        <dbReference type="Proteomes" id="UP000305546"/>
    </source>
</evidence>
<dbReference type="Gene3D" id="3.40.50.12780">
    <property type="entry name" value="N-terminal domain of ligase-like"/>
    <property type="match status" value="1"/>
</dbReference>
<reference evidence="3 4" key="1">
    <citation type="submission" date="2019-06" db="EMBL/GenBank/DDBJ databases">
        <title>Amycolatopsis alkalitolerans sp. nov., isolated from Gastrodia elata Blume.</title>
        <authorList>
            <person name="Narsing Rao M.P."/>
            <person name="Li W.J."/>
        </authorList>
    </citation>
    <scope>NUCLEOTIDE SEQUENCE [LARGE SCALE GENOMIC DNA]</scope>
    <source>
        <strain evidence="3 4">SYSUP0005</strain>
    </source>
</reference>
<comment type="caution">
    <text evidence="3">The sequence shown here is derived from an EMBL/GenBank/DDBJ whole genome shotgun (WGS) entry which is preliminary data.</text>
</comment>
<dbReference type="InterPro" id="IPR042099">
    <property type="entry name" value="ANL_N_sf"/>
</dbReference>
<dbReference type="SUPFAM" id="SSF56801">
    <property type="entry name" value="Acetyl-CoA synthetase-like"/>
    <property type="match status" value="1"/>
</dbReference>
<dbReference type="InterPro" id="IPR020845">
    <property type="entry name" value="AMP-binding_CS"/>
</dbReference>
<dbReference type="AlphaFoldDB" id="A0A5C4LYI7"/>
<dbReference type="InterPro" id="IPR045851">
    <property type="entry name" value="AMP-bd_C_sf"/>
</dbReference>
<accession>A0A5C4LYI7</accession>
<organism evidence="3 4">
    <name type="scientific">Amycolatopsis alkalitolerans</name>
    <dbReference type="NCBI Taxonomy" id="2547244"/>
    <lineage>
        <taxon>Bacteria</taxon>
        <taxon>Bacillati</taxon>
        <taxon>Actinomycetota</taxon>
        <taxon>Actinomycetes</taxon>
        <taxon>Pseudonocardiales</taxon>
        <taxon>Pseudonocardiaceae</taxon>
        <taxon>Amycolatopsis</taxon>
    </lineage>
</organism>